<dbReference type="HOGENOM" id="CLU_2206183_0_0_6"/>
<proteinExistence type="predicted"/>
<evidence type="ECO:0000313" key="1">
    <source>
        <dbReference type="EMBL" id="AFC86826.1"/>
    </source>
</evidence>
<evidence type="ECO:0000313" key="2">
    <source>
        <dbReference type="Proteomes" id="UP000005234"/>
    </source>
</evidence>
<sequence>MDARARKMFHEACVRLRNDASLRKPHGGICSALIQILPPELIEDMNVLVEVSQLASGWEKWSGKPFMPVPAVNGRGYRAHSVAGAMWEGGYGALRLELLDHLIAMTA</sequence>
<accession>H8L6E9</accession>
<organism evidence="1 2">
    <name type="scientific">Frateuria aurantia (strain ATCC 33424 / DSM 6220 / KCTC 2777 / LMG 1558 / NBRC 3245 / NCIMB 13370)</name>
    <name type="common">Acetobacter aurantius</name>
    <dbReference type="NCBI Taxonomy" id="767434"/>
    <lineage>
        <taxon>Bacteria</taxon>
        <taxon>Pseudomonadati</taxon>
        <taxon>Pseudomonadota</taxon>
        <taxon>Gammaproteobacteria</taxon>
        <taxon>Lysobacterales</taxon>
        <taxon>Rhodanobacteraceae</taxon>
        <taxon>Frateuria</taxon>
    </lineage>
</organism>
<name>H8L6E9_FRAAD</name>
<dbReference type="KEGG" id="fau:Fraau_2463"/>
<dbReference type="Proteomes" id="UP000005234">
    <property type="component" value="Chromosome"/>
</dbReference>
<reference evidence="1" key="1">
    <citation type="submission" date="2012-02" db="EMBL/GenBank/DDBJ databases">
        <title>The complete genome of Frateuria aurantia DSM 6220.</title>
        <authorList>
            <consortium name="US DOE Joint Genome Institute (JGI-PGF)"/>
            <person name="Lucas S."/>
            <person name="Copeland A."/>
            <person name="Lapidus A."/>
            <person name="Glavina del Rio T."/>
            <person name="Dalin E."/>
            <person name="Tice H."/>
            <person name="Bruce D."/>
            <person name="Goodwin L."/>
            <person name="Pitluck S."/>
            <person name="Peters L."/>
            <person name="Ovchinnikova G."/>
            <person name="Teshima H."/>
            <person name="Kyrpides N."/>
            <person name="Mavromatis K."/>
            <person name="Ivanova N."/>
            <person name="Brettin T."/>
            <person name="Detter J.C."/>
            <person name="Han C."/>
            <person name="Larimer F."/>
            <person name="Land M."/>
            <person name="Hauser L."/>
            <person name="Markowitz V."/>
            <person name="Cheng J.-F."/>
            <person name="Hugenholtz P."/>
            <person name="Woyke T."/>
            <person name="Wu D."/>
            <person name="Brambilla E."/>
            <person name="Klenk H.-P."/>
            <person name="Eisen J.A."/>
        </authorList>
    </citation>
    <scope>NUCLEOTIDE SEQUENCE</scope>
    <source>
        <strain evidence="1">DSM 6220</strain>
    </source>
</reference>
<protein>
    <submittedName>
        <fullName evidence="1">Uncharacterized protein</fullName>
    </submittedName>
</protein>
<gene>
    <name evidence="1" type="ordered locus">Fraau_2463</name>
</gene>
<keyword evidence="2" id="KW-1185">Reference proteome</keyword>
<dbReference type="EMBL" id="CP003350">
    <property type="protein sequence ID" value="AFC86826.1"/>
    <property type="molecule type" value="Genomic_DNA"/>
</dbReference>
<dbReference type="AlphaFoldDB" id="H8L6E9"/>